<dbReference type="AlphaFoldDB" id="A0A1L0CMX3"/>
<dbReference type="EMBL" id="FPLD01000142">
    <property type="protein sequence ID" value="SGZ19354.1"/>
    <property type="molecule type" value="Genomic_DNA"/>
</dbReference>
<keyword evidence="1" id="KW-0812">Transmembrane</keyword>
<dbReference type="GO" id="GO:0005337">
    <property type="term" value="F:nucleoside transmembrane transporter activity"/>
    <property type="evidence" value="ECO:0007669"/>
    <property type="project" value="InterPro"/>
</dbReference>
<evidence type="ECO:0000256" key="1">
    <source>
        <dbReference type="SAM" id="Phobius"/>
    </source>
</evidence>
<protein>
    <submittedName>
        <fullName evidence="3">Nucleoside permease NupC</fullName>
    </submittedName>
</protein>
<dbReference type="InterPro" id="IPR011657">
    <property type="entry name" value="CNT_C_dom"/>
</dbReference>
<dbReference type="GO" id="GO:0005886">
    <property type="term" value="C:plasma membrane"/>
    <property type="evidence" value="ECO:0007669"/>
    <property type="project" value="TreeGrafter"/>
</dbReference>
<reference evidence="3 4" key="1">
    <citation type="submission" date="2016-11" db="EMBL/GenBank/DDBJ databases">
        <authorList>
            <person name="Jaros S."/>
            <person name="Januszkiewicz K."/>
            <person name="Wedrychowicz H."/>
        </authorList>
    </citation>
    <scope>NUCLEOTIDE SEQUENCE [LARGE SCALE GENOMIC DNA]</scope>
    <source>
        <strain evidence="3">NVI 5450</strain>
    </source>
</reference>
<dbReference type="InterPro" id="IPR008276">
    <property type="entry name" value="C_nuclsd_transpt"/>
</dbReference>
<accession>A0A1L0CMX3</accession>
<organism evidence="3 4">
    <name type="scientific">Moritella viscosa</name>
    <dbReference type="NCBI Taxonomy" id="80854"/>
    <lineage>
        <taxon>Bacteria</taxon>
        <taxon>Pseudomonadati</taxon>
        <taxon>Pseudomonadota</taxon>
        <taxon>Gammaproteobacteria</taxon>
        <taxon>Alteromonadales</taxon>
        <taxon>Moritellaceae</taxon>
        <taxon>Moritella</taxon>
    </lineage>
</organism>
<keyword evidence="1" id="KW-0472">Membrane</keyword>
<feature type="domain" description="Concentrative nucleoside transporter C-terminal" evidence="2">
    <location>
        <begin position="1"/>
        <end position="145"/>
    </location>
</feature>
<sequence length="149" mass="15563">MLIAFVGLIALANGITGSIGGLFDMPDLTIQMILGKVFSPLAFIIGVPWHEAEAAGSFIGQKLVVNEFVAFLDFVSYIKNNELSEHTQIIISFALCGFANFSSIAILLGGLGSLAPTRRADIASMGMKAVLAASLANLMSAALAGLFLV</sequence>
<dbReference type="PANTHER" id="PTHR10590">
    <property type="entry name" value="SODIUM/NUCLEOSIDE COTRANSPORTER"/>
    <property type="match status" value="1"/>
</dbReference>
<gene>
    <name evidence="3" type="ORF">NVI5450_4761</name>
</gene>
<dbReference type="Proteomes" id="UP000183794">
    <property type="component" value="Unassembled WGS sequence"/>
</dbReference>
<dbReference type="Pfam" id="PF07662">
    <property type="entry name" value="Nucleos_tra2_C"/>
    <property type="match status" value="1"/>
</dbReference>
<name>A0A1L0CMX3_9GAMM</name>
<dbReference type="GO" id="GO:0015293">
    <property type="term" value="F:symporter activity"/>
    <property type="evidence" value="ECO:0007669"/>
    <property type="project" value="TreeGrafter"/>
</dbReference>
<evidence type="ECO:0000313" key="4">
    <source>
        <dbReference type="Proteomes" id="UP000183794"/>
    </source>
</evidence>
<feature type="transmembrane region" description="Helical" evidence="1">
    <location>
        <begin position="129"/>
        <end position="148"/>
    </location>
</feature>
<evidence type="ECO:0000259" key="2">
    <source>
        <dbReference type="Pfam" id="PF07662"/>
    </source>
</evidence>
<evidence type="ECO:0000313" key="3">
    <source>
        <dbReference type="EMBL" id="SGZ19354.1"/>
    </source>
</evidence>
<feature type="transmembrane region" description="Helical" evidence="1">
    <location>
        <begin position="89"/>
        <end position="108"/>
    </location>
</feature>
<dbReference type="PANTHER" id="PTHR10590:SF4">
    <property type="entry name" value="SOLUTE CARRIER FAMILY 28 MEMBER 3"/>
    <property type="match status" value="1"/>
</dbReference>
<proteinExistence type="predicted"/>
<keyword evidence="1" id="KW-1133">Transmembrane helix</keyword>